<name>A0A5C6E4G1_9BACT</name>
<evidence type="ECO:0000313" key="2">
    <source>
        <dbReference type="Proteomes" id="UP000319143"/>
    </source>
</evidence>
<organism evidence="1 2">
    <name type="scientific">Novipirellula artificiosorum</name>
    <dbReference type="NCBI Taxonomy" id="2528016"/>
    <lineage>
        <taxon>Bacteria</taxon>
        <taxon>Pseudomonadati</taxon>
        <taxon>Planctomycetota</taxon>
        <taxon>Planctomycetia</taxon>
        <taxon>Pirellulales</taxon>
        <taxon>Pirellulaceae</taxon>
        <taxon>Novipirellula</taxon>
    </lineage>
</organism>
<gene>
    <name evidence="1" type="ORF">Poly41_06120</name>
</gene>
<dbReference type="OrthoDB" id="254153at2"/>
<dbReference type="RefSeq" id="WP_146524404.1">
    <property type="nucleotide sequence ID" value="NZ_SJPV01000001.1"/>
</dbReference>
<reference evidence="1 2" key="1">
    <citation type="submission" date="2019-02" db="EMBL/GenBank/DDBJ databases">
        <title>Deep-cultivation of Planctomycetes and their phenomic and genomic characterization uncovers novel biology.</title>
        <authorList>
            <person name="Wiegand S."/>
            <person name="Jogler M."/>
            <person name="Boedeker C."/>
            <person name="Pinto D."/>
            <person name="Vollmers J."/>
            <person name="Rivas-Marin E."/>
            <person name="Kohn T."/>
            <person name="Peeters S.H."/>
            <person name="Heuer A."/>
            <person name="Rast P."/>
            <person name="Oberbeckmann S."/>
            <person name="Bunk B."/>
            <person name="Jeske O."/>
            <person name="Meyerdierks A."/>
            <person name="Storesund J.E."/>
            <person name="Kallscheuer N."/>
            <person name="Luecker S."/>
            <person name="Lage O.M."/>
            <person name="Pohl T."/>
            <person name="Merkel B.J."/>
            <person name="Hornburger P."/>
            <person name="Mueller R.-W."/>
            <person name="Bruemmer F."/>
            <person name="Labrenz M."/>
            <person name="Spormann A.M."/>
            <person name="Op Den Camp H."/>
            <person name="Overmann J."/>
            <person name="Amann R."/>
            <person name="Jetten M.S.M."/>
            <person name="Mascher T."/>
            <person name="Medema M.H."/>
            <person name="Devos D.P."/>
            <person name="Kaster A.-K."/>
            <person name="Ovreas L."/>
            <person name="Rohde M."/>
            <person name="Galperin M.Y."/>
            <person name="Jogler C."/>
        </authorList>
    </citation>
    <scope>NUCLEOTIDE SEQUENCE [LARGE SCALE GENOMIC DNA]</scope>
    <source>
        <strain evidence="1 2">Poly41</strain>
    </source>
</reference>
<dbReference type="EMBL" id="SJPV01000001">
    <property type="protein sequence ID" value="TWU42316.1"/>
    <property type="molecule type" value="Genomic_DNA"/>
</dbReference>
<proteinExistence type="predicted"/>
<sequence length="291" mass="32869">MMTQSVALLKSQAIRFQLTSLLDLLLIIVFAQYMDVQRSKQVTQIQTQHQLASTRQRLEEEYQHQVSLLNKTHEELMQQNQWLREAKQQAIAMAEAASLRQQRSEGLLKNMLKLNADVLDEALSPAESTETLDRAIETTEMLQSMDGTELLRFFAGYAELLKRAEIWTLHVSDRGDIELQSSSPNAPTQGFRLEAATQIEREQEFLDRLRSVYSQLPQPKGLVVILVSYNPRATAGNFQPVLDGMPAAIEWLGTDSGGQTRFEYAVIGAVTDKERDLAVQQESSADSKQSR</sequence>
<evidence type="ECO:0000313" key="1">
    <source>
        <dbReference type="EMBL" id="TWU42316.1"/>
    </source>
</evidence>
<dbReference type="Proteomes" id="UP000319143">
    <property type="component" value="Unassembled WGS sequence"/>
</dbReference>
<accession>A0A5C6E4G1</accession>
<protein>
    <submittedName>
        <fullName evidence="1">Uncharacterized protein</fullName>
    </submittedName>
</protein>
<comment type="caution">
    <text evidence="1">The sequence shown here is derived from an EMBL/GenBank/DDBJ whole genome shotgun (WGS) entry which is preliminary data.</text>
</comment>
<keyword evidence="2" id="KW-1185">Reference proteome</keyword>
<dbReference type="AlphaFoldDB" id="A0A5C6E4G1"/>